<sequence>MLDCCRKLMQRGRKLPGWLWFLLFLMVLVVVALLVPLIIFTIRANSKSCKDGLQAEQECQNSTNLLQRQLTQTEEVLQETKAQATICIQSVETLRDSLEKEKALGREQLARAEELQAVAAGAALLAWNLAASASRKPLCPEPGTNTTAPPGDPAPEVEELRRRLAEAAQREEALTRQLNQAESVRGQLEEALRACEGRQSRLQTQLMTLKTEMDEAKAQGTQMGAENGALTEALARWEAAATESAQRLDEAQRRARAAVAEGEACAAREAALRERV</sequence>
<feature type="coiled-coil region" evidence="1">
    <location>
        <begin position="63"/>
        <end position="115"/>
    </location>
</feature>
<dbReference type="GO" id="GO:0045087">
    <property type="term" value="P:innate immune response"/>
    <property type="evidence" value="ECO:0007669"/>
    <property type="project" value="TreeGrafter"/>
</dbReference>
<dbReference type="GO" id="GO:0005794">
    <property type="term" value="C:Golgi apparatus"/>
    <property type="evidence" value="ECO:0007669"/>
    <property type="project" value="TreeGrafter"/>
</dbReference>
<reference evidence="3 4" key="1">
    <citation type="journal article" date="2019" name="Mol. Ecol. Resour.">
        <title>Improving Illumina assemblies with Hi-C and long reads: an example with the North African dromedary.</title>
        <authorList>
            <person name="Elbers J.P."/>
            <person name="Rogers M.F."/>
            <person name="Perelman P.L."/>
            <person name="Proskuryakova A.A."/>
            <person name="Serdyukova N.A."/>
            <person name="Johnson W.E."/>
            <person name="Horin P."/>
            <person name="Corander J."/>
            <person name="Murphy D."/>
            <person name="Burger P.A."/>
        </authorList>
    </citation>
    <scope>NUCLEOTIDE SEQUENCE [LARGE SCALE GENOMIC DNA]</scope>
    <source>
        <strain evidence="3">Drom800</strain>
        <tissue evidence="3">Blood</tissue>
    </source>
</reference>
<dbReference type="Gene3D" id="1.20.5.1700">
    <property type="match status" value="1"/>
</dbReference>
<feature type="coiled-coil region" evidence="1">
    <location>
        <begin position="157"/>
        <end position="261"/>
    </location>
</feature>
<evidence type="ECO:0000256" key="2">
    <source>
        <dbReference type="SAM" id="Phobius"/>
    </source>
</evidence>
<dbReference type="PANTHER" id="PTHR15190">
    <property type="entry name" value="BONE MARROW STROMAL ANTIGEN 2"/>
    <property type="match status" value="1"/>
</dbReference>
<dbReference type="Pfam" id="PF16716">
    <property type="entry name" value="BST2"/>
    <property type="match status" value="1"/>
</dbReference>
<dbReference type="PANTHER" id="PTHR15190:SF1">
    <property type="entry name" value="BONE MARROW STROMAL ANTIGEN 2"/>
    <property type="match status" value="1"/>
</dbReference>
<keyword evidence="4" id="KW-1185">Reference proteome</keyword>
<dbReference type="InterPro" id="IPR024886">
    <property type="entry name" value="BST2"/>
</dbReference>
<dbReference type="GO" id="GO:0051607">
    <property type="term" value="P:defense response to virus"/>
    <property type="evidence" value="ECO:0007669"/>
    <property type="project" value="InterPro"/>
</dbReference>
<evidence type="ECO:0000256" key="1">
    <source>
        <dbReference type="SAM" id="Coils"/>
    </source>
</evidence>
<feature type="transmembrane region" description="Helical" evidence="2">
    <location>
        <begin position="18"/>
        <end position="40"/>
    </location>
</feature>
<comment type="caution">
    <text evidence="3">The sequence shown here is derived from an EMBL/GenBank/DDBJ whole genome shotgun (WGS) entry which is preliminary data.</text>
</comment>
<gene>
    <name evidence="3" type="ORF">Cadr_000025591</name>
</gene>
<dbReference type="AlphaFoldDB" id="A0A5N4CM74"/>
<keyword evidence="2" id="KW-0812">Transmembrane</keyword>
<dbReference type="Proteomes" id="UP000299084">
    <property type="component" value="Unassembled WGS sequence"/>
</dbReference>
<keyword evidence="2" id="KW-0472">Membrane</keyword>
<dbReference type="GO" id="GO:0009986">
    <property type="term" value="C:cell surface"/>
    <property type="evidence" value="ECO:0007669"/>
    <property type="project" value="TreeGrafter"/>
</dbReference>
<keyword evidence="1" id="KW-0175">Coiled coil</keyword>
<dbReference type="GO" id="GO:0008191">
    <property type="term" value="F:metalloendopeptidase inhibitor activity"/>
    <property type="evidence" value="ECO:0007669"/>
    <property type="project" value="TreeGrafter"/>
</dbReference>
<evidence type="ECO:0000313" key="3">
    <source>
        <dbReference type="EMBL" id="KAB1260026.1"/>
    </source>
</evidence>
<evidence type="ECO:0000313" key="4">
    <source>
        <dbReference type="Proteomes" id="UP000299084"/>
    </source>
</evidence>
<proteinExistence type="predicted"/>
<accession>A0A5N4CM74</accession>
<keyword evidence="2" id="KW-1133">Transmembrane helix</keyword>
<name>A0A5N4CM74_CAMDR</name>
<organism evidence="3 4">
    <name type="scientific">Camelus dromedarius</name>
    <name type="common">Dromedary</name>
    <name type="synonym">Arabian camel</name>
    <dbReference type="NCBI Taxonomy" id="9838"/>
    <lineage>
        <taxon>Eukaryota</taxon>
        <taxon>Metazoa</taxon>
        <taxon>Chordata</taxon>
        <taxon>Craniata</taxon>
        <taxon>Vertebrata</taxon>
        <taxon>Euteleostomi</taxon>
        <taxon>Mammalia</taxon>
        <taxon>Eutheria</taxon>
        <taxon>Laurasiatheria</taxon>
        <taxon>Artiodactyla</taxon>
        <taxon>Tylopoda</taxon>
        <taxon>Camelidae</taxon>
        <taxon>Camelus</taxon>
    </lineage>
</organism>
<protein>
    <submittedName>
        <fullName evidence="3">Coiled-coil domain-containing protein 194</fullName>
    </submittedName>
</protein>
<dbReference type="EMBL" id="JWIN03000022">
    <property type="protein sequence ID" value="KAB1260026.1"/>
    <property type="molecule type" value="Genomic_DNA"/>
</dbReference>